<sequence>MILHITGAKALPGHRLHVRFSNGQEGDVDLSRELTGPVFDALRDDDLFSRVEVHSLFRTVTWPNGADLAPEYLLDLLQHQQGHAA</sequence>
<proteinExistence type="predicted"/>
<dbReference type="SUPFAM" id="SSF143880">
    <property type="entry name" value="NE0471 N-terminal domain-like"/>
    <property type="match status" value="1"/>
</dbReference>
<evidence type="ECO:0000313" key="1">
    <source>
        <dbReference type="EMBL" id="OYV78425.1"/>
    </source>
</evidence>
<comment type="caution">
    <text evidence="1">The sequence shown here is derived from an EMBL/GenBank/DDBJ whole genome shotgun (WGS) entry which is preliminary data.</text>
</comment>
<name>A0A257SZC7_9PROT</name>
<dbReference type="InterPro" id="IPR036782">
    <property type="entry name" value="NE0471-like_N"/>
</dbReference>
<protein>
    <recommendedName>
        <fullName evidence="3">DUF2442 domain-containing protein</fullName>
    </recommendedName>
</protein>
<dbReference type="EMBL" id="NCBC01000369">
    <property type="protein sequence ID" value="OYV78425.1"/>
    <property type="molecule type" value="Genomic_DNA"/>
</dbReference>
<evidence type="ECO:0008006" key="3">
    <source>
        <dbReference type="Google" id="ProtNLM"/>
    </source>
</evidence>
<evidence type="ECO:0000313" key="2">
    <source>
        <dbReference type="Proteomes" id="UP000216779"/>
    </source>
</evidence>
<dbReference type="Gene3D" id="3.30.2020.10">
    <property type="entry name" value="NE0471-like N-terminal domain"/>
    <property type="match status" value="1"/>
</dbReference>
<dbReference type="InterPro" id="IPR018841">
    <property type="entry name" value="DUF2442"/>
</dbReference>
<dbReference type="Proteomes" id="UP000216779">
    <property type="component" value="Unassembled WGS sequence"/>
</dbReference>
<gene>
    <name evidence="1" type="ORF">B7Z70_09580</name>
</gene>
<organism evidence="1 2">
    <name type="scientific">Acidithiobacillus ferrivorans</name>
    <dbReference type="NCBI Taxonomy" id="160808"/>
    <lineage>
        <taxon>Bacteria</taxon>
        <taxon>Pseudomonadati</taxon>
        <taxon>Pseudomonadota</taxon>
        <taxon>Acidithiobacillia</taxon>
        <taxon>Acidithiobacillales</taxon>
        <taxon>Acidithiobacillaceae</taxon>
        <taxon>Acidithiobacillus</taxon>
    </lineage>
</organism>
<dbReference type="Pfam" id="PF10387">
    <property type="entry name" value="DUF2442"/>
    <property type="match status" value="1"/>
</dbReference>
<reference evidence="1 2" key="1">
    <citation type="submission" date="2017-03" db="EMBL/GenBank/DDBJ databases">
        <title>Lifting the veil on microbial sulfur biogeochemistry in mining wastewaters.</title>
        <authorList>
            <person name="Kantor R.S."/>
            <person name="Colenbrander Nelson T."/>
            <person name="Marshall S."/>
            <person name="Bennett D."/>
            <person name="Apte S."/>
            <person name="Camacho D."/>
            <person name="Thomas B.C."/>
            <person name="Warren L.A."/>
            <person name="Banfield J.F."/>
        </authorList>
    </citation>
    <scope>NUCLEOTIDE SEQUENCE [LARGE SCALE GENOMIC DNA]</scope>
    <source>
        <strain evidence="1">21-59-9</strain>
    </source>
</reference>
<dbReference type="AlphaFoldDB" id="A0A257SZC7"/>
<accession>A0A257SZC7</accession>